<protein>
    <submittedName>
        <fullName evidence="2 3">Uncharacterized protein</fullName>
    </submittedName>
</protein>
<dbReference type="EnsemblProtists" id="EKX33258">
    <property type="protein sequence ID" value="EKX33258"/>
    <property type="gene ID" value="GUITHDRAFT_120574"/>
</dbReference>
<gene>
    <name evidence="2" type="ORF">GUITHDRAFT_120574</name>
</gene>
<reference evidence="4" key="2">
    <citation type="submission" date="2012-11" db="EMBL/GenBank/DDBJ databases">
        <authorList>
            <person name="Kuo A."/>
            <person name="Curtis B.A."/>
            <person name="Tanifuji G."/>
            <person name="Burki F."/>
            <person name="Gruber A."/>
            <person name="Irimia M."/>
            <person name="Maruyama S."/>
            <person name="Arias M.C."/>
            <person name="Ball S.G."/>
            <person name="Gile G.H."/>
            <person name="Hirakawa Y."/>
            <person name="Hopkins J.F."/>
            <person name="Rensing S.A."/>
            <person name="Schmutz J."/>
            <person name="Symeonidi A."/>
            <person name="Elias M."/>
            <person name="Eveleigh R.J."/>
            <person name="Herman E.K."/>
            <person name="Klute M.J."/>
            <person name="Nakayama T."/>
            <person name="Obornik M."/>
            <person name="Reyes-Prieto A."/>
            <person name="Armbrust E.V."/>
            <person name="Aves S.J."/>
            <person name="Beiko R.G."/>
            <person name="Coutinho P."/>
            <person name="Dacks J.B."/>
            <person name="Durnford D.G."/>
            <person name="Fast N.M."/>
            <person name="Green B.R."/>
            <person name="Grisdale C."/>
            <person name="Hempe F."/>
            <person name="Henrissat B."/>
            <person name="Hoppner M.P."/>
            <person name="Ishida K.-I."/>
            <person name="Kim E."/>
            <person name="Koreny L."/>
            <person name="Kroth P.G."/>
            <person name="Liu Y."/>
            <person name="Malik S.-B."/>
            <person name="Maier U.G."/>
            <person name="McRose D."/>
            <person name="Mock T."/>
            <person name="Neilson J.A."/>
            <person name="Onodera N.T."/>
            <person name="Poole A.M."/>
            <person name="Pritham E.J."/>
            <person name="Richards T.A."/>
            <person name="Rocap G."/>
            <person name="Roy S.W."/>
            <person name="Sarai C."/>
            <person name="Schaack S."/>
            <person name="Shirato S."/>
            <person name="Slamovits C.H."/>
            <person name="Spencer D.F."/>
            <person name="Suzuki S."/>
            <person name="Worden A.Z."/>
            <person name="Zauner S."/>
            <person name="Barry K."/>
            <person name="Bell C."/>
            <person name="Bharti A.K."/>
            <person name="Crow J.A."/>
            <person name="Grimwood J."/>
            <person name="Kramer R."/>
            <person name="Lindquist E."/>
            <person name="Lucas S."/>
            <person name="Salamov A."/>
            <person name="McFadden G.I."/>
            <person name="Lane C.E."/>
            <person name="Keeling P.J."/>
            <person name="Gray M.W."/>
            <person name="Grigoriev I.V."/>
            <person name="Archibald J.M."/>
        </authorList>
    </citation>
    <scope>NUCLEOTIDE SEQUENCE</scope>
    <source>
        <strain evidence="4">CCMP2712</strain>
    </source>
</reference>
<proteinExistence type="predicted"/>
<sequence>MEAGSAEDALKRMLNDYMEAMRSNLQEKERDFVSEKRKSSGMELELQMQSEILQEKEKEISQLIALNQKLNEKVAHLQHECASCKSRLDSYLIKNSSLEKNLIGVQQELDQTVGENEILKDEIENLRSLFKSSTQESAIFEMQLEEEVIELRQRLSIVMKQSKHAEAEAEKFNKSASLLFQDWQKAEERNIILNNQITRLKDVISRQSHDLTKLEEERFIHKNVEMSSIALQEQARAYEAGLMDEKQRADFLERQSQESAKMLRVLSQQFGDLSAQHDRLLSKCEDCHIFLRMLLPSLSHILKELKSMQRDLEAYESYNADAMIRESLLDFLKYE</sequence>
<evidence type="ECO:0000256" key="1">
    <source>
        <dbReference type="SAM" id="Coils"/>
    </source>
</evidence>
<name>L1IAK3_GUITC</name>
<evidence type="ECO:0000313" key="4">
    <source>
        <dbReference type="Proteomes" id="UP000011087"/>
    </source>
</evidence>
<dbReference type="RefSeq" id="XP_005820238.1">
    <property type="nucleotide sequence ID" value="XM_005820181.1"/>
</dbReference>
<accession>L1IAK3</accession>
<keyword evidence="1" id="KW-0175">Coiled coil</keyword>
<dbReference type="HOGENOM" id="CLU_830142_0_0_1"/>
<dbReference type="PaxDb" id="55529-EKX33258"/>
<dbReference type="KEGG" id="gtt:GUITHDRAFT_120574"/>
<organism evidence="2">
    <name type="scientific">Guillardia theta (strain CCMP2712)</name>
    <name type="common">Cryptophyte</name>
    <dbReference type="NCBI Taxonomy" id="905079"/>
    <lineage>
        <taxon>Eukaryota</taxon>
        <taxon>Cryptophyceae</taxon>
        <taxon>Pyrenomonadales</taxon>
        <taxon>Geminigeraceae</taxon>
        <taxon>Guillardia</taxon>
    </lineage>
</organism>
<feature type="coiled-coil region" evidence="1">
    <location>
        <begin position="197"/>
        <end position="255"/>
    </location>
</feature>
<dbReference type="AlphaFoldDB" id="L1IAK3"/>
<reference evidence="2 4" key="1">
    <citation type="journal article" date="2012" name="Nature">
        <title>Algal genomes reveal evolutionary mosaicism and the fate of nucleomorphs.</title>
        <authorList>
            <consortium name="DOE Joint Genome Institute"/>
            <person name="Curtis B.A."/>
            <person name="Tanifuji G."/>
            <person name="Burki F."/>
            <person name="Gruber A."/>
            <person name="Irimia M."/>
            <person name="Maruyama S."/>
            <person name="Arias M.C."/>
            <person name="Ball S.G."/>
            <person name="Gile G.H."/>
            <person name="Hirakawa Y."/>
            <person name="Hopkins J.F."/>
            <person name="Kuo A."/>
            <person name="Rensing S.A."/>
            <person name="Schmutz J."/>
            <person name="Symeonidi A."/>
            <person name="Elias M."/>
            <person name="Eveleigh R.J."/>
            <person name="Herman E.K."/>
            <person name="Klute M.J."/>
            <person name="Nakayama T."/>
            <person name="Obornik M."/>
            <person name="Reyes-Prieto A."/>
            <person name="Armbrust E.V."/>
            <person name="Aves S.J."/>
            <person name="Beiko R.G."/>
            <person name="Coutinho P."/>
            <person name="Dacks J.B."/>
            <person name="Durnford D.G."/>
            <person name="Fast N.M."/>
            <person name="Green B.R."/>
            <person name="Grisdale C.J."/>
            <person name="Hempel F."/>
            <person name="Henrissat B."/>
            <person name="Hoppner M.P."/>
            <person name="Ishida K."/>
            <person name="Kim E."/>
            <person name="Koreny L."/>
            <person name="Kroth P.G."/>
            <person name="Liu Y."/>
            <person name="Malik S.B."/>
            <person name="Maier U.G."/>
            <person name="McRose D."/>
            <person name="Mock T."/>
            <person name="Neilson J.A."/>
            <person name="Onodera N.T."/>
            <person name="Poole A.M."/>
            <person name="Pritham E.J."/>
            <person name="Richards T.A."/>
            <person name="Rocap G."/>
            <person name="Roy S.W."/>
            <person name="Sarai C."/>
            <person name="Schaack S."/>
            <person name="Shirato S."/>
            <person name="Slamovits C.H."/>
            <person name="Spencer D.F."/>
            <person name="Suzuki S."/>
            <person name="Worden A.Z."/>
            <person name="Zauner S."/>
            <person name="Barry K."/>
            <person name="Bell C."/>
            <person name="Bharti A.K."/>
            <person name="Crow J.A."/>
            <person name="Grimwood J."/>
            <person name="Kramer R."/>
            <person name="Lindquist E."/>
            <person name="Lucas S."/>
            <person name="Salamov A."/>
            <person name="McFadden G.I."/>
            <person name="Lane C.E."/>
            <person name="Keeling P.J."/>
            <person name="Gray M.W."/>
            <person name="Grigoriev I.V."/>
            <person name="Archibald J.M."/>
        </authorList>
    </citation>
    <scope>NUCLEOTIDE SEQUENCE</scope>
    <source>
        <strain evidence="2 4">CCMP2712</strain>
    </source>
</reference>
<keyword evidence="4" id="KW-1185">Reference proteome</keyword>
<evidence type="ECO:0000313" key="2">
    <source>
        <dbReference type="EMBL" id="EKX33258.1"/>
    </source>
</evidence>
<dbReference type="Proteomes" id="UP000011087">
    <property type="component" value="Unassembled WGS sequence"/>
</dbReference>
<reference evidence="3" key="3">
    <citation type="submission" date="2016-03" db="UniProtKB">
        <authorList>
            <consortium name="EnsemblProtists"/>
        </authorList>
    </citation>
    <scope>IDENTIFICATION</scope>
</reference>
<evidence type="ECO:0000313" key="3">
    <source>
        <dbReference type="EnsemblProtists" id="EKX33258"/>
    </source>
</evidence>
<feature type="coiled-coil region" evidence="1">
    <location>
        <begin position="11"/>
        <end position="161"/>
    </location>
</feature>
<dbReference type="GeneID" id="17289984"/>
<dbReference type="EMBL" id="JH993149">
    <property type="protein sequence ID" value="EKX33258.1"/>
    <property type="molecule type" value="Genomic_DNA"/>
</dbReference>